<dbReference type="GO" id="GO:0016787">
    <property type="term" value="F:hydrolase activity"/>
    <property type="evidence" value="ECO:0007669"/>
    <property type="project" value="UniProtKB-KW"/>
</dbReference>
<comment type="caution">
    <text evidence="2">The sequence shown here is derived from an EMBL/GenBank/DDBJ whole genome shotgun (WGS) entry which is preliminary data.</text>
</comment>
<keyword evidence="2" id="KW-0378">Hydrolase</keyword>
<dbReference type="AlphaFoldDB" id="A0A1E7LB44"/>
<accession>A0A1E7LB44</accession>
<reference evidence="2 3" key="1">
    <citation type="journal article" date="2016" name="Front. Microbiol.">
        <title>Comparative Genomics Analysis of Streptomyces Species Reveals Their Adaptation to the Marine Environment and Their Diversity at the Genomic Level.</title>
        <authorList>
            <person name="Tian X."/>
            <person name="Zhang Z."/>
            <person name="Yang T."/>
            <person name="Chen M."/>
            <person name="Li J."/>
            <person name="Chen F."/>
            <person name="Yang J."/>
            <person name="Li W."/>
            <person name="Zhang B."/>
            <person name="Zhang Z."/>
            <person name="Wu J."/>
            <person name="Zhang C."/>
            <person name="Long L."/>
            <person name="Xiao J."/>
        </authorList>
    </citation>
    <scope>NUCLEOTIDE SEQUENCE [LARGE SCALE GENOMIC DNA]</scope>
    <source>
        <strain evidence="2 3">SCSIO 10429</strain>
    </source>
</reference>
<evidence type="ECO:0000313" key="3">
    <source>
        <dbReference type="Proteomes" id="UP000176005"/>
    </source>
</evidence>
<dbReference type="InterPro" id="IPR000073">
    <property type="entry name" value="AB_hydrolase_1"/>
</dbReference>
<evidence type="ECO:0000313" key="2">
    <source>
        <dbReference type="EMBL" id="OEV13321.1"/>
    </source>
</evidence>
<keyword evidence="3" id="KW-1185">Reference proteome</keyword>
<dbReference type="RefSeq" id="WP_070015238.1">
    <property type="nucleotide sequence ID" value="NZ_LJGW01000082.1"/>
</dbReference>
<sequence length="309" mass="32980">MGAITYEELRVPVRGGHLTVLRWPATVRPPEQGAGPAPTVVALHGITSNALSWAGVAHHLAGRVTLVAPDLRGRAGSNALPGPYGMATHAEDATALTEALGLRDVVLAGHSMGAFVAAVAGVRHPERFRSLLLVDGGVGFPVPEGLNTDDLITAVIGPAMERLKTTFPDRDAYRAFWQNHPAFTRSWEPWTEAHILRDLTGTEPELRSSCLLDAVREDGADTLSSETARALHRLTVPGELLWAERGLLDEPQGLYDEQRLKSAAVDDTTIRSRKVPGSNHYTLLLGDEGASTVAQSLLAATGAERPPAD</sequence>
<dbReference type="PANTHER" id="PTHR43798">
    <property type="entry name" value="MONOACYLGLYCEROL LIPASE"/>
    <property type="match status" value="1"/>
</dbReference>
<dbReference type="GO" id="GO:0016020">
    <property type="term" value="C:membrane"/>
    <property type="evidence" value="ECO:0007669"/>
    <property type="project" value="TreeGrafter"/>
</dbReference>
<dbReference type="InterPro" id="IPR050266">
    <property type="entry name" value="AB_hydrolase_sf"/>
</dbReference>
<dbReference type="Proteomes" id="UP000176005">
    <property type="component" value="Unassembled WGS sequence"/>
</dbReference>
<dbReference type="EMBL" id="LJGW01000082">
    <property type="protein sequence ID" value="OEV13321.1"/>
    <property type="molecule type" value="Genomic_DNA"/>
</dbReference>
<evidence type="ECO:0000259" key="1">
    <source>
        <dbReference type="Pfam" id="PF00561"/>
    </source>
</evidence>
<organism evidence="2 3">
    <name type="scientific">Streptomyces nanshensis</name>
    <dbReference type="NCBI Taxonomy" id="518642"/>
    <lineage>
        <taxon>Bacteria</taxon>
        <taxon>Bacillati</taxon>
        <taxon>Actinomycetota</taxon>
        <taxon>Actinomycetes</taxon>
        <taxon>Kitasatosporales</taxon>
        <taxon>Streptomycetaceae</taxon>
        <taxon>Streptomyces</taxon>
    </lineage>
</organism>
<proteinExistence type="predicted"/>
<dbReference type="Pfam" id="PF00561">
    <property type="entry name" value="Abhydrolase_1"/>
    <property type="match status" value="1"/>
</dbReference>
<dbReference type="SUPFAM" id="SSF53474">
    <property type="entry name" value="alpha/beta-Hydrolases"/>
    <property type="match status" value="1"/>
</dbReference>
<feature type="domain" description="AB hydrolase-1" evidence="1">
    <location>
        <begin position="38"/>
        <end position="147"/>
    </location>
</feature>
<protein>
    <submittedName>
        <fullName evidence="2">Alpha/beta hydrolase</fullName>
    </submittedName>
</protein>
<dbReference type="PANTHER" id="PTHR43798:SF33">
    <property type="entry name" value="HYDROLASE, PUTATIVE (AFU_ORTHOLOGUE AFUA_2G14860)-RELATED"/>
    <property type="match status" value="1"/>
</dbReference>
<dbReference type="Gene3D" id="3.40.50.1820">
    <property type="entry name" value="alpha/beta hydrolase"/>
    <property type="match status" value="1"/>
</dbReference>
<dbReference type="PATRIC" id="fig|518642.10.peg.7444"/>
<dbReference type="InterPro" id="IPR029058">
    <property type="entry name" value="AB_hydrolase_fold"/>
</dbReference>
<gene>
    <name evidence="2" type="ORF">AN218_04095</name>
</gene>
<name>A0A1E7LB44_9ACTN</name>